<reference evidence="2" key="1">
    <citation type="journal article" date="2023" name="G3 (Bethesda)">
        <title>Genome assembly and association tests identify interacting loci associated with vigor, precocity, and sex in interspecific pistachio rootstocks.</title>
        <authorList>
            <person name="Palmer W."/>
            <person name="Jacygrad E."/>
            <person name="Sagayaradj S."/>
            <person name="Cavanaugh K."/>
            <person name="Han R."/>
            <person name="Bertier L."/>
            <person name="Beede B."/>
            <person name="Kafkas S."/>
            <person name="Golino D."/>
            <person name="Preece J."/>
            <person name="Michelmore R."/>
        </authorList>
    </citation>
    <scope>NUCLEOTIDE SEQUENCE [LARGE SCALE GENOMIC DNA]</scope>
</reference>
<dbReference type="EMBL" id="CM047743">
    <property type="protein sequence ID" value="KAJ0031520.1"/>
    <property type="molecule type" value="Genomic_DNA"/>
</dbReference>
<evidence type="ECO:0000313" key="2">
    <source>
        <dbReference type="Proteomes" id="UP001163603"/>
    </source>
</evidence>
<comment type="caution">
    <text evidence="1">The sequence shown here is derived from an EMBL/GenBank/DDBJ whole genome shotgun (WGS) entry which is preliminary data.</text>
</comment>
<organism evidence="1 2">
    <name type="scientific">Pistacia integerrima</name>
    <dbReference type="NCBI Taxonomy" id="434235"/>
    <lineage>
        <taxon>Eukaryota</taxon>
        <taxon>Viridiplantae</taxon>
        <taxon>Streptophyta</taxon>
        <taxon>Embryophyta</taxon>
        <taxon>Tracheophyta</taxon>
        <taxon>Spermatophyta</taxon>
        <taxon>Magnoliopsida</taxon>
        <taxon>eudicotyledons</taxon>
        <taxon>Gunneridae</taxon>
        <taxon>Pentapetalae</taxon>
        <taxon>rosids</taxon>
        <taxon>malvids</taxon>
        <taxon>Sapindales</taxon>
        <taxon>Anacardiaceae</taxon>
        <taxon>Pistacia</taxon>
    </lineage>
</organism>
<gene>
    <name evidence="1" type="ORF">Pint_13464</name>
</gene>
<protein>
    <submittedName>
        <fullName evidence="1">Uncharacterized protein</fullName>
    </submittedName>
</protein>
<name>A0ACC0YAJ9_9ROSI</name>
<proteinExistence type="predicted"/>
<evidence type="ECO:0000313" key="1">
    <source>
        <dbReference type="EMBL" id="KAJ0031520.1"/>
    </source>
</evidence>
<keyword evidence="2" id="KW-1185">Reference proteome</keyword>
<dbReference type="Proteomes" id="UP001163603">
    <property type="component" value="Chromosome 8"/>
</dbReference>
<sequence length="125" mass="14389">MKPKNRLKKLEEPISFITRSNLDKACQEINSMCLLLLCEENEMSFALPEKVKHLFQEFSDVVPDEIPHGLPPMQDIQHVIYFILGLSFQNMKRRQVKQLLEKDLVRESVSPCAIPALLVPKKDGT</sequence>
<accession>A0ACC0YAJ9</accession>